<name>A0A848FLI9_9BURK</name>
<feature type="domain" description="PIN like" evidence="1">
    <location>
        <begin position="24"/>
        <end position="271"/>
    </location>
</feature>
<proteinExistence type="predicted"/>
<comment type="caution">
    <text evidence="2">The sequence shown here is derived from an EMBL/GenBank/DDBJ whole genome shotgun (WGS) entry which is preliminary data.</text>
</comment>
<keyword evidence="3" id="KW-1185">Reference proteome</keyword>
<accession>A0A848FLI9</accession>
<dbReference type="AlphaFoldDB" id="A0A848FLI9"/>
<evidence type="ECO:0000313" key="3">
    <source>
        <dbReference type="Proteomes" id="UP000574067"/>
    </source>
</evidence>
<gene>
    <name evidence="2" type="ORF">HHL10_29595</name>
</gene>
<evidence type="ECO:0000313" key="2">
    <source>
        <dbReference type="EMBL" id="NML19130.1"/>
    </source>
</evidence>
<sequence length="453" mass="52622">MKTDKTRAYFHTDELEKEIWSDCIFVLDTSAILSFYFYSKESQQKIIDNVLKPLQSRLWIPSHVEFEYLKNRNKAIGNPIKEKYDPIKKQHIPEITDAIKSLDSKINDLKQKTQKQDTHPFIASSTFEKVLEAIDSLRNNFESFSKSSIDQIENQILEIKNMESNDTVLEGMSQILQIGNGFSYKKKCEILAESEIRYRNKIPPGYKDAEGKDAKDGMQRIGDLIIWFEIIEKARTTKKPIVFITNDVKEDWCHTTRHGNETRIDRPREELIEEIREKADVNFWMYSFPQFLYVVNKLSPVSVDTLTIDEAKAAAEEQLFLSTDKVRYDGIYVSPHPKDGYCYCLRFFEDGSVFSNTVLAERAHNITINANNCKGRGLYIIEDNTISFALNYDKGVVDYAGKIRGEKLIFDVHSRINSYKRKGRAYYFIPQTTRIYGNVVVRQRAGRIVGRVR</sequence>
<dbReference type="Pfam" id="PF18476">
    <property type="entry name" value="PIN_8"/>
    <property type="match status" value="1"/>
</dbReference>
<evidence type="ECO:0000259" key="1">
    <source>
        <dbReference type="Pfam" id="PF18476"/>
    </source>
</evidence>
<dbReference type="Proteomes" id="UP000574067">
    <property type="component" value="Unassembled WGS sequence"/>
</dbReference>
<dbReference type="EMBL" id="JABBFW010000059">
    <property type="protein sequence ID" value="NML19130.1"/>
    <property type="molecule type" value="Genomic_DNA"/>
</dbReference>
<protein>
    <recommendedName>
        <fullName evidence="1">PIN like domain-containing protein</fullName>
    </recommendedName>
</protein>
<dbReference type="RefSeq" id="WP_169164020.1">
    <property type="nucleotide sequence ID" value="NZ_JABBFW010000059.1"/>
</dbReference>
<organism evidence="2 3">
    <name type="scientific">Azohydromonas caseinilytica</name>
    <dbReference type="NCBI Taxonomy" id="2728836"/>
    <lineage>
        <taxon>Bacteria</taxon>
        <taxon>Pseudomonadati</taxon>
        <taxon>Pseudomonadota</taxon>
        <taxon>Betaproteobacteria</taxon>
        <taxon>Burkholderiales</taxon>
        <taxon>Sphaerotilaceae</taxon>
        <taxon>Azohydromonas</taxon>
    </lineage>
</organism>
<reference evidence="2 3" key="1">
    <citation type="submission" date="2020-04" db="EMBL/GenBank/DDBJ databases">
        <title>Azohydromonas sp. isolated from soil.</title>
        <authorList>
            <person name="Dahal R.H."/>
        </authorList>
    </citation>
    <scope>NUCLEOTIDE SEQUENCE [LARGE SCALE GENOMIC DNA]</scope>
    <source>
        <strain evidence="2 3">G-1-1-14</strain>
    </source>
</reference>
<dbReference type="InterPro" id="IPR041578">
    <property type="entry name" value="PIN_8"/>
</dbReference>